<proteinExistence type="predicted"/>
<dbReference type="Proteomes" id="UP000690515">
    <property type="component" value="Unassembled WGS sequence"/>
</dbReference>
<evidence type="ECO:0008006" key="3">
    <source>
        <dbReference type="Google" id="ProtNLM"/>
    </source>
</evidence>
<gene>
    <name evidence="1" type="ORF">KCG35_22245</name>
</gene>
<comment type="caution">
    <text evidence="1">The sequence shown here is derived from an EMBL/GenBank/DDBJ whole genome shotgun (WGS) entry which is preliminary data.</text>
</comment>
<protein>
    <recommendedName>
        <fullName evidence="3">VOC domain-containing protein</fullName>
    </recommendedName>
</protein>
<dbReference type="InterPro" id="IPR029068">
    <property type="entry name" value="Glyas_Bleomycin-R_OHBP_Dase"/>
</dbReference>
<dbReference type="EMBL" id="JAGSOY010000104">
    <property type="protein sequence ID" value="MBU2713777.1"/>
    <property type="molecule type" value="Genomic_DNA"/>
</dbReference>
<evidence type="ECO:0000313" key="2">
    <source>
        <dbReference type="Proteomes" id="UP000690515"/>
    </source>
</evidence>
<accession>A0ABS5ZIA8</accession>
<evidence type="ECO:0000313" key="1">
    <source>
        <dbReference type="EMBL" id="MBU2713777.1"/>
    </source>
</evidence>
<sequence length="53" mass="5980">MRKVLPQPVSILLSKQSMNLMVSQASALKYAPGYYAAFLYDPDGNNIEAVYRR</sequence>
<dbReference type="RefSeq" id="WP_215822070.1">
    <property type="nucleotide sequence ID" value="NZ_JAGSOY010000104.1"/>
</dbReference>
<dbReference type="SUPFAM" id="SSF54593">
    <property type="entry name" value="Glyoxalase/Bleomycin resistance protein/Dihydroxybiphenyl dioxygenase"/>
    <property type="match status" value="1"/>
</dbReference>
<keyword evidence="2" id="KW-1185">Reference proteome</keyword>
<organism evidence="1 2">
    <name type="scientific">Zooshikella harenae</name>
    <dbReference type="NCBI Taxonomy" id="2827238"/>
    <lineage>
        <taxon>Bacteria</taxon>
        <taxon>Pseudomonadati</taxon>
        <taxon>Pseudomonadota</taxon>
        <taxon>Gammaproteobacteria</taxon>
        <taxon>Oceanospirillales</taxon>
        <taxon>Zooshikellaceae</taxon>
        <taxon>Zooshikella</taxon>
    </lineage>
</organism>
<reference evidence="1 2" key="1">
    <citation type="submission" date="2021-04" db="EMBL/GenBank/DDBJ databases">
        <authorList>
            <person name="Pira H."/>
            <person name="Risdian C."/>
            <person name="Wink J."/>
        </authorList>
    </citation>
    <scope>NUCLEOTIDE SEQUENCE [LARGE SCALE GENOMIC DNA]</scope>
    <source>
        <strain evidence="1 2">WH53</strain>
    </source>
</reference>
<name>A0ABS5ZIA8_9GAMM</name>
<dbReference type="Gene3D" id="3.10.180.10">
    <property type="entry name" value="2,3-Dihydroxybiphenyl 1,2-Dioxygenase, domain 1"/>
    <property type="match status" value="1"/>
</dbReference>